<keyword evidence="18" id="KW-1185">Reference proteome</keyword>
<dbReference type="PIRSF" id="PIRSF009343">
    <property type="entry name" value="SUV39_SET"/>
    <property type="match status" value="1"/>
</dbReference>
<dbReference type="Pfam" id="PF00385">
    <property type="entry name" value="Chromo"/>
    <property type="match status" value="1"/>
</dbReference>
<dbReference type="Proteomes" id="UP001359485">
    <property type="component" value="Unassembled WGS sequence"/>
</dbReference>
<keyword evidence="9 12" id="KW-0156">Chromatin regulator</keyword>
<dbReference type="SUPFAM" id="SSF82199">
    <property type="entry name" value="SET domain"/>
    <property type="match status" value="1"/>
</dbReference>
<evidence type="ECO:0000313" key="18">
    <source>
        <dbReference type="Proteomes" id="UP001359485"/>
    </source>
</evidence>
<dbReference type="EC" id="2.1.1.355" evidence="12"/>
<evidence type="ECO:0000259" key="16">
    <source>
        <dbReference type="PROSITE" id="PS50868"/>
    </source>
</evidence>
<keyword evidence="6 12" id="KW-0949">S-adenosyl-L-methionine</keyword>
<keyword evidence="3" id="KW-0158">Chromosome</keyword>
<dbReference type="PROSITE" id="PS50013">
    <property type="entry name" value="CHROMO_2"/>
    <property type="match status" value="1"/>
</dbReference>
<evidence type="ECO:0000256" key="2">
    <source>
        <dbReference type="ARBA" id="ARBA00004584"/>
    </source>
</evidence>
<keyword evidence="5 12" id="KW-0808">Transferase</keyword>
<keyword evidence="11" id="KW-0137">Centromere</keyword>
<dbReference type="InterPro" id="IPR016197">
    <property type="entry name" value="Chromo-like_dom_sf"/>
</dbReference>
<dbReference type="SMART" id="SM00317">
    <property type="entry name" value="SET"/>
    <property type="match status" value="1"/>
</dbReference>
<evidence type="ECO:0000256" key="5">
    <source>
        <dbReference type="ARBA" id="ARBA00022679"/>
    </source>
</evidence>
<dbReference type="InterPro" id="IPR050973">
    <property type="entry name" value="H3K9_Histone-Lys_N-MTase"/>
</dbReference>
<evidence type="ECO:0000256" key="3">
    <source>
        <dbReference type="ARBA" id="ARBA00022454"/>
    </source>
</evidence>
<dbReference type="InterPro" id="IPR046341">
    <property type="entry name" value="SET_dom_sf"/>
</dbReference>
<evidence type="ECO:0000313" key="17">
    <source>
        <dbReference type="EMBL" id="KAK6633699.1"/>
    </source>
</evidence>
<name>A0ABR1B2G4_POLSC</name>
<dbReference type="CDD" id="cd00024">
    <property type="entry name" value="CD_CSD"/>
    <property type="match status" value="1"/>
</dbReference>
<evidence type="ECO:0000256" key="11">
    <source>
        <dbReference type="ARBA" id="ARBA00023328"/>
    </source>
</evidence>
<comment type="catalytic activity">
    <reaction evidence="12">
        <text>L-lysyl(9)-[histone H3] + 3 S-adenosyl-L-methionine = N(6),N(6),N(6)-trimethyl-L-lysyl(9)-[histone H3] + 3 S-adenosyl-L-homocysteine + 3 H(+)</text>
        <dbReference type="Rhea" id="RHEA:60276"/>
        <dbReference type="Rhea" id="RHEA-COMP:15538"/>
        <dbReference type="Rhea" id="RHEA-COMP:15546"/>
        <dbReference type="ChEBI" id="CHEBI:15378"/>
        <dbReference type="ChEBI" id="CHEBI:29969"/>
        <dbReference type="ChEBI" id="CHEBI:57856"/>
        <dbReference type="ChEBI" id="CHEBI:59789"/>
        <dbReference type="ChEBI" id="CHEBI:61961"/>
        <dbReference type="EC" id="2.1.1.355"/>
    </reaction>
</comment>
<dbReference type="SMART" id="SM00468">
    <property type="entry name" value="PreSET"/>
    <property type="match status" value="1"/>
</dbReference>
<dbReference type="SMART" id="SM00298">
    <property type="entry name" value="CHROMO"/>
    <property type="match status" value="1"/>
</dbReference>
<evidence type="ECO:0000256" key="6">
    <source>
        <dbReference type="ARBA" id="ARBA00022691"/>
    </source>
</evidence>
<dbReference type="InterPro" id="IPR023780">
    <property type="entry name" value="Chromo_domain"/>
</dbReference>
<evidence type="ECO:0000256" key="10">
    <source>
        <dbReference type="ARBA" id="ARBA00023242"/>
    </source>
</evidence>
<comment type="caution">
    <text evidence="17">The sequence shown here is derived from an EMBL/GenBank/DDBJ whole genome shotgun (WGS) entry which is preliminary data.</text>
</comment>
<organism evidence="17 18">
    <name type="scientific">Polyplax serrata</name>
    <name type="common">Common mouse louse</name>
    <dbReference type="NCBI Taxonomy" id="468196"/>
    <lineage>
        <taxon>Eukaryota</taxon>
        <taxon>Metazoa</taxon>
        <taxon>Ecdysozoa</taxon>
        <taxon>Arthropoda</taxon>
        <taxon>Hexapoda</taxon>
        <taxon>Insecta</taxon>
        <taxon>Pterygota</taxon>
        <taxon>Neoptera</taxon>
        <taxon>Paraneoptera</taxon>
        <taxon>Psocodea</taxon>
        <taxon>Troctomorpha</taxon>
        <taxon>Phthiraptera</taxon>
        <taxon>Anoplura</taxon>
        <taxon>Polyplacidae</taxon>
        <taxon>Polyplax</taxon>
    </lineage>
</organism>
<accession>A0ABR1B2G4</accession>
<evidence type="ECO:0000256" key="8">
    <source>
        <dbReference type="ARBA" id="ARBA00022833"/>
    </source>
</evidence>
<sequence>MYADFFCKFLVPESWLSVTVRLEDVRATSNLMPPTPPPTPPLTESKAIRRKKHVELASWKENEQFEVEKIVTHDRVNDRLVFLVKWKGWSSAYNTYEPLDNLISCNYLLMKYFERSAPDVSKIRQMTTLLKNRLLENSIYRRLIERNYNRRDLNAFLKSNKRLGNKIFSRKMVYADFPCVRKQLVLLEKEFKYLVRCLLAMDTIDQEILQRTDNYLILIKILQHRQNQLDGLSAAETKILKAGENGIVIRNDVDFDVFPKFSYVVEMKFDKKIKVPIDPPLGCECKGRCREQTYCCGPMAGAMLAYDSSKRLKTFEKVPIYECNKKCKCLKDCRNRVVQNGRSVKLCIFKTKKSGWGVKAMEEIQAGTFVCEYIGEMITESEAIQRDEDNYEKKASYLFDLDFNPDLGSELYCIDTEYYGNVSRFINHSCNPNLIVCPVWVDCLDPNMPRLAFFARRRIMMNEEIAFDYGSRQDDLNASMESSLNEPKNVGKRLIPQIKCACNTANCRKWLF</sequence>
<dbReference type="InterPro" id="IPR003616">
    <property type="entry name" value="Post-SET_dom"/>
</dbReference>
<keyword evidence="7 12" id="KW-0479">Metal-binding</keyword>
<comment type="subcellular location">
    <subcellularLocation>
        <location evidence="2">Chromosome</location>
        <location evidence="2">Centromere</location>
    </subcellularLocation>
    <subcellularLocation>
        <location evidence="1 12">Nucleus</location>
    </subcellularLocation>
</comment>
<dbReference type="SUPFAM" id="SSF54160">
    <property type="entry name" value="Chromo domain-like"/>
    <property type="match status" value="1"/>
</dbReference>
<comment type="similarity">
    <text evidence="12">Belongs to the class V-like SAM-binding methyltransferase superfamily. Histone-lysine methyltransferase family. Suvar3-9 subfamily.</text>
</comment>
<protein>
    <recommendedName>
        <fullName evidence="12">Histone-lysine N-methyltransferase</fullName>
        <ecNumber evidence="12">2.1.1.355</ecNumber>
    </recommendedName>
</protein>
<keyword evidence="8 12" id="KW-0862">Zinc</keyword>
<dbReference type="InterPro" id="IPR000953">
    <property type="entry name" value="Chromo/chromo_shadow_dom"/>
</dbReference>
<evidence type="ECO:0000256" key="7">
    <source>
        <dbReference type="ARBA" id="ARBA00022723"/>
    </source>
</evidence>
<dbReference type="InterPro" id="IPR007728">
    <property type="entry name" value="Pre-SET_dom"/>
</dbReference>
<dbReference type="PROSITE" id="PS50867">
    <property type="entry name" value="PRE_SET"/>
    <property type="match status" value="1"/>
</dbReference>
<dbReference type="InterPro" id="IPR001214">
    <property type="entry name" value="SET_dom"/>
</dbReference>
<feature type="domain" description="Pre-SET" evidence="15">
    <location>
        <begin position="281"/>
        <end position="341"/>
    </location>
</feature>
<dbReference type="PANTHER" id="PTHR46223:SF4">
    <property type="entry name" value="HISTONE-LYSINE N-METHYLTRANSFERASE-RELATED"/>
    <property type="match status" value="1"/>
</dbReference>
<feature type="domain" description="Chromo" evidence="13">
    <location>
        <begin position="65"/>
        <end position="124"/>
    </location>
</feature>
<evidence type="ECO:0000256" key="12">
    <source>
        <dbReference type="PIRNR" id="PIRNR009343"/>
    </source>
</evidence>
<evidence type="ECO:0000259" key="15">
    <source>
        <dbReference type="PROSITE" id="PS50867"/>
    </source>
</evidence>
<dbReference type="InterPro" id="IPR011381">
    <property type="entry name" value="H3-K9_MeTrfase_SUV39H1/2-like"/>
</dbReference>
<feature type="domain" description="SET" evidence="14">
    <location>
        <begin position="344"/>
        <end position="470"/>
    </location>
</feature>
<dbReference type="EMBL" id="JAWJWF010000004">
    <property type="protein sequence ID" value="KAK6633699.1"/>
    <property type="molecule type" value="Genomic_DNA"/>
</dbReference>
<proteinExistence type="inferred from homology"/>
<keyword evidence="10 12" id="KW-0539">Nucleus</keyword>
<evidence type="ECO:0000259" key="14">
    <source>
        <dbReference type="PROSITE" id="PS50280"/>
    </source>
</evidence>
<dbReference type="PANTHER" id="PTHR46223">
    <property type="entry name" value="HISTONE-LYSINE N-METHYLTRANSFERASE SUV39H"/>
    <property type="match status" value="1"/>
</dbReference>
<dbReference type="Pfam" id="PF00856">
    <property type="entry name" value="SET"/>
    <property type="match status" value="1"/>
</dbReference>
<reference evidence="17 18" key="1">
    <citation type="submission" date="2023-09" db="EMBL/GenBank/DDBJ databases">
        <title>Genomes of two closely related lineages of the louse Polyplax serrata with different host specificities.</title>
        <authorList>
            <person name="Martinu J."/>
            <person name="Tarabai H."/>
            <person name="Stefka J."/>
            <person name="Hypsa V."/>
        </authorList>
    </citation>
    <scope>NUCLEOTIDE SEQUENCE [LARGE SCALE GENOMIC DNA]</scope>
    <source>
        <strain evidence="17">98ZLc_SE</strain>
    </source>
</reference>
<gene>
    <name evidence="17" type="ORF">RUM44_004306</name>
</gene>
<dbReference type="PROSITE" id="PS50868">
    <property type="entry name" value="POST_SET"/>
    <property type="match status" value="1"/>
</dbReference>
<dbReference type="Gene3D" id="2.170.270.10">
    <property type="entry name" value="SET domain"/>
    <property type="match status" value="1"/>
</dbReference>
<evidence type="ECO:0000256" key="4">
    <source>
        <dbReference type="ARBA" id="ARBA00022603"/>
    </source>
</evidence>
<dbReference type="Gene3D" id="2.40.50.40">
    <property type="match status" value="1"/>
</dbReference>
<evidence type="ECO:0000256" key="9">
    <source>
        <dbReference type="ARBA" id="ARBA00022853"/>
    </source>
</evidence>
<feature type="domain" description="Post-SET" evidence="16">
    <location>
        <begin position="496"/>
        <end position="512"/>
    </location>
</feature>
<evidence type="ECO:0000256" key="1">
    <source>
        <dbReference type="ARBA" id="ARBA00004123"/>
    </source>
</evidence>
<dbReference type="PROSITE" id="PS50280">
    <property type="entry name" value="SET"/>
    <property type="match status" value="1"/>
</dbReference>
<evidence type="ECO:0000259" key="13">
    <source>
        <dbReference type="PROSITE" id="PS50013"/>
    </source>
</evidence>
<dbReference type="Pfam" id="PF05033">
    <property type="entry name" value="Pre-SET"/>
    <property type="match status" value="1"/>
</dbReference>
<keyword evidence="4 12" id="KW-0489">Methyltransferase</keyword>